<dbReference type="eggNOG" id="KOG2913">
    <property type="taxonomic scope" value="Eukaryota"/>
</dbReference>
<sequence>MAVEETTASTVLSTIGTVLWCIQLAPQVIHNYRHKCTEGLPPIMLFLWGSSAVPFGVYFIAQRGGVALQVQPQIFGIFSFIGWFQCLYYPPIQRPMKYCLILVGCTIVAAACIEVGLSIGFRYLYDRGTTWPNLMIGIIACVLLAAGLLPPYYELWKRNGQVVGINFVFLTMDSLGALFSFLSLLFQKGDFDVLGCILYLIVLALELGIMTSHVIWLLRTRKERKLNSELTVANDIEEGPKDNLESEGTDISESLTATEEGNGKNRLHGVAVEV</sequence>
<feature type="transmembrane region" description="Helical" evidence="5">
    <location>
        <begin position="43"/>
        <end position="61"/>
    </location>
</feature>
<evidence type="ECO:0000256" key="3">
    <source>
        <dbReference type="ARBA" id="ARBA00022989"/>
    </source>
</evidence>
<feature type="transmembrane region" description="Helical" evidence="5">
    <location>
        <begin position="131"/>
        <end position="153"/>
    </location>
</feature>
<keyword evidence="3 5" id="KW-1133">Transmembrane helix</keyword>
<proteinExistence type="predicted"/>
<reference evidence="7 9" key="2">
    <citation type="submission" date="2018-07" db="EMBL/GenBank/DDBJ databases">
        <title>Draft Genome Assemblies for Five Robust Yarrowia lipolytica Strains Exhibiting High Lipid Production and Pentose Sugar Utilization and Sugar Alcohol Secretion from Undetoxified Lignocellulosic Biomass Hydrolysates.</title>
        <authorList>
            <consortium name="DOE Joint Genome Institute"/>
            <person name="Walker C."/>
            <person name="Ryu S."/>
            <person name="Na H."/>
            <person name="Zane M."/>
            <person name="LaButti K."/>
            <person name="Lipzen A."/>
            <person name="Haridas S."/>
            <person name="Barry K."/>
            <person name="Grigoriev I.V."/>
            <person name="Quarterman J."/>
            <person name="Slininger P."/>
            <person name="Dien B."/>
            <person name="Trinh C.T."/>
        </authorList>
    </citation>
    <scope>NUCLEOTIDE SEQUENCE [LARGE SCALE GENOMIC DNA]</scope>
    <source>
        <strain evidence="7 9">YB392</strain>
    </source>
</reference>
<dbReference type="AlphaFoldDB" id="A0A1H6PUB6"/>
<keyword evidence="4 5" id="KW-0472">Membrane</keyword>
<dbReference type="FunFam" id="1.20.1280.290:FF:000024">
    <property type="entry name" value="Putative membrane protein"/>
    <property type="match status" value="1"/>
</dbReference>
<protein>
    <submittedName>
        <fullName evidence="7">PQ loop repeat-domain-containing protein</fullName>
    </submittedName>
</protein>
<dbReference type="GeneID" id="2909545"/>
<dbReference type="InterPro" id="IPR051415">
    <property type="entry name" value="LAAT-1"/>
</dbReference>
<feature type="transmembrane region" description="Helical" evidence="5">
    <location>
        <begin position="165"/>
        <end position="185"/>
    </location>
</feature>
<dbReference type="OMA" id="WRIRYRK"/>
<evidence type="ECO:0000313" key="6">
    <source>
        <dbReference type="EMBL" id="AOW02352.1"/>
    </source>
</evidence>
<feature type="transmembrane region" description="Helical" evidence="5">
    <location>
        <begin position="98"/>
        <end position="125"/>
    </location>
</feature>
<dbReference type="PANTHER" id="PTHR16201">
    <property type="entry name" value="SEVEN TRANSMEMBRANE PROTEIN 1-RELATED"/>
    <property type="match status" value="1"/>
</dbReference>
<dbReference type="VEuPathDB" id="FungiDB:YALI0_C04884g"/>
<dbReference type="SMART" id="SM00679">
    <property type="entry name" value="CTNS"/>
    <property type="match status" value="2"/>
</dbReference>
<dbReference type="PANTHER" id="PTHR16201:SF37">
    <property type="entry name" value="PQ-LOOP REPEAT-CONTAINING PROTEIN"/>
    <property type="match status" value="1"/>
</dbReference>
<organism evidence="6 8">
    <name type="scientific">Yarrowia lipolytica</name>
    <name type="common">Candida lipolytica</name>
    <dbReference type="NCBI Taxonomy" id="4952"/>
    <lineage>
        <taxon>Eukaryota</taxon>
        <taxon>Fungi</taxon>
        <taxon>Dikarya</taxon>
        <taxon>Ascomycota</taxon>
        <taxon>Saccharomycotina</taxon>
        <taxon>Dipodascomycetes</taxon>
        <taxon>Dipodascales</taxon>
        <taxon>Dipodascales incertae sedis</taxon>
        <taxon>Yarrowia</taxon>
    </lineage>
</organism>
<gene>
    <name evidence="7" type="ORF">B0I71DRAFT_131038</name>
    <name evidence="6" type="ORF">YALI1_C06368g</name>
</gene>
<accession>A0A1H6PUB6</accession>
<dbReference type="EMBL" id="CP017555">
    <property type="protein sequence ID" value="AOW02352.1"/>
    <property type="molecule type" value="Genomic_DNA"/>
</dbReference>
<evidence type="ECO:0000256" key="2">
    <source>
        <dbReference type="ARBA" id="ARBA00022692"/>
    </source>
</evidence>
<dbReference type="InterPro" id="IPR006603">
    <property type="entry name" value="PQ-loop_rpt"/>
</dbReference>
<dbReference type="OrthoDB" id="407617at2759"/>
<dbReference type="Proteomes" id="UP000256601">
    <property type="component" value="Unassembled WGS sequence"/>
</dbReference>
<dbReference type="EMBL" id="KZ858981">
    <property type="protein sequence ID" value="RDW26385.1"/>
    <property type="molecule type" value="Genomic_DNA"/>
</dbReference>
<keyword evidence="2 5" id="KW-0812">Transmembrane</keyword>
<dbReference type="Proteomes" id="UP000182444">
    <property type="component" value="Chromosome 1C"/>
</dbReference>
<dbReference type="Gene3D" id="1.20.1280.290">
    <property type="match status" value="2"/>
</dbReference>
<evidence type="ECO:0000256" key="1">
    <source>
        <dbReference type="ARBA" id="ARBA00004141"/>
    </source>
</evidence>
<dbReference type="KEGG" id="yli:2909545"/>
<evidence type="ECO:0000313" key="8">
    <source>
        <dbReference type="Proteomes" id="UP000182444"/>
    </source>
</evidence>
<reference evidence="6 8" key="1">
    <citation type="journal article" date="2016" name="PLoS ONE">
        <title>Sequence Assembly of Yarrowia lipolytica Strain W29/CLIB89 Shows Transposable Element Diversity.</title>
        <authorList>
            <person name="Magnan C."/>
            <person name="Yu J."/>
            <person name="Chang I."/>
            <person name="Jahn E."/>
            <person name="Kanomata Y."/>
            <person name="Wu J."/>
            <person name="Zeller M."/>
            <person name="Oakes M."/>
            <person name="Baldi P."/>
            <person name="Sandmeyer S."/>
        </authorList>
    </citation>
    <scope>NUCLEOTIDE SEQUENCE [LARGE SCALE GENOMIC DNA]</scope>
    <source>
        <strain evidence="6">CLIB89</strain>
        <strain evidence="8">CLIB89(W29)</strain>
    </source>
</reference>
<evidence type="ECO:0000256" key="4">
    <source>
        <dbReference type="ARBA" id="ARBA00023136"/>
    </source>
</evidence>
<feature type="transmembrane region" description="Helical" evidence="5">
    <location>
        <begin position="197"/>
        <end position="218"/>
    </location>
</feature>
<evidence type="ECO:0000256" key="5">
    <source>
        <dbReference type="SAM" id="Phobius"/>
    </source>
</evidence>
<name>A0A1H6PUB6_YARLL</name>
<feature type="transmembrane region" description="Helical" evidence="5">
    <location>
        <begin position="73"/>
        <end position="91"/>
    </location>
</feature>
<dbReference type="Pfam" id="PF04193">
    <property type="entry name" value="PQ-loop"/>
    <property type="match status" value="2"/>
</dbReference>
<evidence type="ECO:0000313" key="9">
    <source>
        <dbReference type="Proteomes" id="UP000256601"/>
    </source>
</evidence>
<dbReference type="VEuPathDB" id="FungiDB:YALI1_C06368g"/>
<dbReference type="RefSeq" id="XP_501455.1">
    <property type="nucleotide sequence ID" value="XM_501455.1"/>
</dbReference>
<dbReference type="GO" id="GO:0005886">
    <property type="term" value="C:plasma membrane"/>
    <property type="evidence" value="ECO:0007669"/>
    <property type="project" value="EnsemblFungi"/>
</dbReference>
<evidence type="ECO:0000313" key="7">
    <source>
        <dbReference type="EMBL" id="RDW26385.1"/>
    </source>
</evidence>
<comment type="subcellular location">
    <subcellularLocation>
        <location evidence="1">Membrane</location>
        <topology evidence="1">Multi-pass membrane protein</topology>
    </subcellularLocation>
</comment>